<evidence type="ECO:0000256" key="5">
    <source>
        <dbReference type="ARBA" id="ARBA00022989"/>
    </source>
</evidence>
<keyword evidence="5 9" id="KW-1133">Transmembrane helix</keyword>
<evidence type="ECO:0000256" key="1">
    <source>
        <dbReference type="ARBA" id="ARBA00004141"/>
    </source>
</evidence>
<feature type="transmembrane region" description="Helical" evidence="9">
    <location>
        <begin position="178"/>
        <end position="202"/>
    </location>
</feature>
<feature type="transmembrane region" description="Helical" evidence="9">
    <location>
        <begin position="434"/>
        <end position="457"/>
    </location>
</feature>
<feature type="region of interest" description="Disordered" evidence="8">
    <location>
        <begin position="1"/>
        <end position="53"/>
    </location>
</feature>
<dbReference type="Pfam" id="PF02133">
    <property type="entry name" value="Transp_cyt_pur"/>
    <property type="match status" value="1"/>
</dbReference>
<comment type="subcellular location">
    <subcellularLocation>
        <location evidence="1">Membrane</location>
        <topology evidence="1">Multi-pass membrane protein</topology>
    </subcellularLocation>
</comment>
<feature type="transmembrane region" description="Helical" evidence="9">
    <location>
        <begin position="370"/>
        <end position="392"/>
    </location>
</feature>
<dbReference type="InterPro" id="IPR026030">
    <property type="entry name" value="Pur-cyt_permease_Fcy2/21/22"/>
</dbReference>
<feature type="transmembrane region" description="Helical" evidence="9">
    <location>
        <begin position="478"/>
        <end position="501"/>
    </location>
</feature>
<evidence type="ECO:0000256" key="3">
    <source>
        <dbReference type="ARBA" id="ARBA00022448"/>
    </source>
</evidence>
<keyword evidence="6 7" id="KW-0472">Membrane</keyword>
<dbReference type="PANTHER" id="PTHR31806">
    <property type="entry name" value="PURINE-CYTOSINE PERMEASE FCY2-RELATED"/>
    <property type="match status" value="1"/>
</dbReference>
<reference evidence="10 11" key="1">
    <citation type="submission" date="2024-01" db="EMBL/GenBank/DDBJ databases">
        <authorList>
            <person name="Allen C."/>
            <person name="Tagirdzhanova G."/>
        </authorList>
    </citation>
    <scope>NUCLEOTIDE SEQUENCE [LARGE SCALE GENOMIC DNA]</scope>
</reference>
<feature type="transmembrane region" description="Helical" evidence="9">
    <location>
        <begin position="404"/>
        <end position="422"/>
    </location>
</feature>
<feature type="transmembrane region" description="Helical" evidence="9">
    <location>
        <begin position="139"/>
        <end position="158"/>
    </location>
</feature>
<feature type="transmembrane region" description="Helical" evidence="9">
    <location>
        <begin position="278"/>
        <end position="300"/>
    </location>
</feature>
<name>A0ABP0C977_9PEZI</name>
<comment type="caution">
    <text evidence="10">The sequence shown here is derived from an EMBL/GenBank/DDBJ whole genome shotgun (WGS) entry which is preliminary data.</text>
</comment>
<dbReference type="PIRSF" id="PIRSF002744">
    <property type="entry name" value="Pur-cyt_permease"/>
    <property type="match status" value="1"/>
</dbReference>
<keyword evidence="11" id="KW-1185">Reference proteome</keyword>
<dbReference type="Gene3D" id="1.10.4160.10">
    <property type="entry name" value="Hydantoin permease"/>
    <property type="match status" value="1"/>
</dbReference>
<evidence type="ECO:0000256" key="8">
    <source>
        <dbReference type="SAM" id="MobiDB-lite"/>
    </source>
</evidence>
<feature type="transmembrane region" description="Helical" evidence="9">
    <location>
        <begin position="312"/>
        <end position="338"/>
    </location>
</feature>
<feature type="transmembrane region" description="Helical" evidence="9">
    <location>
        <begin position="513"/>
        <end position="532"/>
    </location>
</feature>
<evidence type="ECO:0000256" key="9">
    <source>
        <dbReference type="SAM" id="Phobius"/>
    </source>
</evidence>
<keyword evidence="3 7" id="KW-0813">Transport</keyword>
<evidence type="ECO:0000256" key="7">
    <source>
        <dbReference type="PIRNR" id="PIRNR002744"/>
    </source>
</evidence>
<dbReference type="EMBL" id="CAWUHB010000042">
    <property type="protein sequence ID" value="CAK7228076.1"/>
    <property type="molecule type" value="Genomic_DNA"/>
</dbReference>
<evidence type="ECO:0000313" key="10">
    <source>
        <dbReference type="EMBL" id="CAK7228076.1"/>
    </source>
</evidence>
<comment type="similarity">
    <text evidence="2 7">Belongs to the purine-cytosine permease (2.A.39) family.</text>
</comment>
<dbReference type="Proteomes" id="UP001642405">
    <property type="component" value="Unassembled WGS sequence"/>
</dbReference>
<sequence>MSSSDRENSAQDAYGVDVEKQAPVENRSPVEESADKTRDAGSGSRRVFGSGGHGLGHMLSVKDGEVYNPQPEKNARWYQRLVDAGFEDNGIKPIPIESRTNTQYSNLFTIFFTSMLSLLPLPTGILGTLTFGLSLRDTSLIILFFGMLTIIPPAFLGIGGSQTGLRQQIQARYSFGLYFAFIPLLLNAATVTGFTLISAVVGGQAISALNPDKVSVTVGIVIICLVSLLASMLGYRALHFIERWTWIPNIIGLIVAVGCGGKYLHLQSETEPATAFNVLSYAGIIAGYFITFSGTASDYSTYHNPSVSKWKIFACMYTGILLPSVPLLILGAAIGGAVPNVESWNNAYAVSNVGGVIYEMLTPAKGFGKFLVVLLALSGVGNIAISSYSVSLNLQMIFPFFARIHRVVFVFITLAIMIPFAIKAAEKWEESLTNFLAIIGYWAGCFAAVLIEELVIFRKMDYSTYDHAIWNVGKKLPPGLAAITASVLSFGLVVPGMAEVWYTGPIAEHTGDIGFEMSFAVTALFYIPLRWLEIRWRGHL</sequence>
<evidence type="ECO:0000256" key="2">
    <source>
        <dbReference type="ARBA" id="ARBA00008974"/>
    </source>
</evidence>
<accession>A0ABP0C977</accession>
<feature type="transmembrane region" description="Helical" evidence="9">
    <location>
        <begin position="214"/>
        <end position="234"/>
    </location>
</feature>
<feature type="transmembrane region" description="Helical" evidence="9">
    <location>
        <begin position="107"/>
        <end position="133"/>
    </location>
</feature>
<feature type="compositionally biased region" description="Basic and acidic residues" evidence="8">
    <location>
        <begin position="17"/>
        <end position="39"/>
    </location>
</feature>
<feature type="transmembrane region" description="Helical" evidence="9">
    <location>
        <begin position="246"/>
        <end position="266"/>
    </location>
</feature>
<keyword evidence="4 9" id="KW-0812">Transmembrane</keyword>
<evidence type="ECO:0000256" key="6">
    <source>
        <dbReference type="ARBA" id="ARBA00023136"/>
    </source>
</evidence>
<protein>
    <recommendedName>
        <fullName evidence="12">Purine-cytosine permease</fullName>
    </recommendedName>
</protein>
<dbReference type="InterPro" id="IPR001248">
    <property type="entry name" value="Pur-cyt_permease"/>
</dbReference>
<evidence type="ECO:0000313" key="11">
    <source>
        <dbReference type="Proteomes" id="UP001642405"/>
    </source>
</evidence>
<evidence type="ECO:0000256" key="4">
    <source>
        <dbReference type="ARBA" id="ARBA00022692"/>
    </source>
</evidence>
<organism evidence="10 11">
    <name type="scientific">Sporothrix curviconia</name>
    <dbReference type="NCBI Taxonomy" id="1260050"/>
    <lineage>
        <taxon>Eukaryota</taxon>
        <taxon>Fungi</taxon>
        <taxon>Dikarya</taxon>
        <taxon>Ascomycota</taxon>
        <taxon>Pezizomycotina</taxon>
        <taxon>Sordariomycetes</taxon>
        <taxon>Sordariomycetidae</taxon>
        <taxon>Ophiostomatales</taxon>
        <taxon>Ophiostomataceae</taxon>
        <taxon>Sporothrix</taxon>
    </lineage>
</organism>
<dbReference type="PANTHER" id="PTHR31806:SF5">
    <property type="entry name" value="PURINE-CYTOSINE PERMEASE FCY21"/>
    <property type="match status" value="1"/>
</dbReference>
<gene>
    <name evidence="10" type="ORF">SCUCBS95973_006758</name>
</gene>
<evidence type="ECO:0008006" key="12">
    <source>
        <dbReference type="Google" id="ProtNLM"/>
    </source>
</evidence>
<proteinExistence type="inferred from homology"/>